<dbReference type="Gene3D" id="3.40.50.10190">
    <property type="entry name" value="BRCT domain"/>
    <property type="match status" value="4"/>
</dbReference>
<feature type="region of interest" description="Disordered" evidence="2">
    <location>
        <begin position="508"/>
        <end position="531"/>
    </location>
</feature>
<evidence type="ECO:0000256" key="2">
    <source>
        <dbReference type="SAM" id="MobiDB-lite"/>
    </source>
</evidence>
<evidence type="ECO:0000313" key="4">
    <source>
        <dbReference type="EMBL" id="KAF6033985.1"/>
    </source>
</evidence>
<sequence>MSEFASIIVTINNLVTSSFQFLISNIYILVVMSLESTVEIEEEPVVCFISTNSGSSCQEIFEQSLKACQDAGLNPTKLSGDSLSIKSVSKNEVYILDSFECSAYGQLLKHNARILGAPCVLHCLANSENLPVAEHPVYSMCMSGASVTLTGVPTAQRATLVKLIEWLGGRCTKSLVKSTTHLVAQEVSSKKYQAACNLGIPILTQEWVSQSLELCQTRLFDAKEKSYLKKFKCPIFLGCVITSSNLSDKEHIRKIVEGGGGTYTGQMTYKECTHLVVEKPEGQKYKSAQKWGSVNIVTPQWVYDCESAGYKLAEDNAKYAVSKGASTPQNDNAVNFSFDKKYINWQKAASITGFSLPNIPDVSAIHSTTFSTTHIDETTSAMTKAPSSPASTTHTATTLPLRNASYDSTKTVSDFTLKHDILSNCKICLRGFSEKVTESLSTIVRNCGGTRCQSTVSADYIVIADLDNNTAEHVKNLRQPVVSCEWLKQVEKTGVLTEVEPYLLYKPSKRKHSASDENTLQPKRRMQSMESLQGDQSMLDTEVLDDNNEELLSQYATGHVC</sequence>
<reference evidence="4" key="1">
    <citation type="submission" date="2020-06" db="EMBL/GenBank/DDBJ databases">
        <title>Draft genome of Bugula neritina, a colonial animal packing powerful symbionts and potential medicines.</title>
        <authorList>
            <person name="Rayko M."/>
        </authorList>
    </citation>
    <scope>NUCLEOTIDE SEQUENCE [LARGE SCALE GENOMIC DNA]</scope>
    <source>
        <strain evidence="4">Kwan_BN1</strain>
    </source>
</reference>
<dbReference type="SMART" id="SM00292">
    <property type="entry name" value="BRCT"/>
    <property type="match status" value="3"/>
</dbReference>
<dbReference type="InterPro" id="IPR049396">
    <property type="entry name" value="ECT2_BRCT0"/>
</dbReference>
<dbReference type="InterPro" id="IPR059215">
    <property type="entry name" value="BRCT2_TopBP1-like"/>
</dbReference>
<organism evidence="4 5">
    <name type="scientific">Bugula neritina</name>
    <name type="common">Brown bryozoan</name>
    <name type="synonym">Sertularia neritina</name>
    <dbReference type="NCBI Taxonomy" id="10212"/>
    <lineage>
        <taxon>Eukaryota</taxon>
        <taxon>Metazoa</taxon>
        <taxon>Spiralia</taxon>
        <taxon>Lophotrochozoa</taxon>
        <taxon>Bryozoa</taxon>
        <taxon>Gymnolaemata</taxon>
        <taxon>Cheilostomatida</taxon>
        <taxon>Flustrina</taxon>
        <taxon>Buguloidea</taxon>
        <taxon>Bugulidae</taxon>
        <taxon>Bugula</taxon>
    </lineage>
</organism>
<gene>
    <name evidence="4" type="ORF">EB796_007707</name>
</gene>
<dbReference type="Pfam" id="PF00533">
    <property type="entry name" value="BRCT"/>
    <property type="match status" value="1"/>
</dbReference>
<dbReference type="SUPFAM" id="SSF52113">
    <property type="entry name" value="BRCT domain"/>
    <property type="match status" value="3"/>
</dbReference>
<protein>
    <submittedName>
        <fullName evidence="4">TOPBP1</fullName>
    </submittedName>
</protein>
<evidence type="ECO:0000256" key="1">
    <source>
        <dbReference type="ARBA" id="ARBA00022737"/>
    </source>
</evidence>
<dbReference type="GO" id="GO:0006270">
    <property type="term" value="P:DNA replication initiation"/>
    <property type="evidence" value="ECO:0007669"/>
    <property type="project" value="TreeGrafter"/>
</dbReference>
<name>A0A7J7K717_BUGNE</name>
<feature type="domain" description="BRCT" evidence="3">
    <location>
        <begin position="417"/>
        <end position="504"/>
    </location>
</feature>
<dbReference type="InterPro" id="IPR001357">
    <property type="entry name" value="BRCT_dom"/>
</dbReference>
<comment type="caution">
    <text evidence="4">The sequence shown here is derived from an EMBL/GenBank/DDBJ whole genome shotgun (WGS) entry which is preliminary data.</text>
</comment>
<dbReference type="PROSITE" id="PS50172">
    <property type="entry name" value="BRCT"/>
    <property type="match status" value="3"/>
</dbReference>
<dbReference type="Proteomes" id="UP000593567">
    <property type="component" value="Unassembled WGS sequence"/>
</dbReference>
<dbReference type="Pfam" id="PF21243">
    <property type="entry name" value="ECT2_BRCT0"/>
    <property type="match status" value="1"/>
</dbReference>
<keyword evidence="5" id="KW-1185">Reference proteome</keyword>
<dbReference type="GO" id="GO:0033314">
    <property type="term" value="P:mitotic DNA replication checkpoint signaling"/>
    <property type="evidence" value="ECO:0007669"/>
    <property type="project" value="TreeGrafter"/>
</dbReference>
<dbReference type="PANTHER" id="PTHR13561">
    <property type="entry name" value="DNA REPLICATION REGULATOR DPB11-RELATED"/>
    <property type="match status" value="1"/>
</dbReference>
<dbReference type="InterPro" id="IPR036420">
    <property type="entry name" value="BRCT_dom_sf"/>
</dbReference>
<accession>A0A7J7K717</accession>
<proteinExistence type="predicted"/>
<feature type="domain" description="BRCT" evidence="3">
    <location>
        <begin position="137"/>
        <end position="213"/>
    </location>
</feature>
<evidence type="ECO:0000259" key="3">
    <source>
        <dbReference type="PROSITE" id="PS50172"/>
    </source>
</evidence>
<dbReference type="CDD" id="cd17731">
    <property type="entry name" value="BRCT_TopBP1_rpt2_like"/>
    <property type="match status" value="1"/>
</dbReference>
<dbReference type="OrthoDB" id="251770at2759"/>
<dbReference type="GO" id="GO:0007095">
    <property type="term" value="P:mitotic G2 DNA damage checkpoint signaling"/>
    <property type="evidence" value="ECO:0007669"/>
    <property type="project" value="TreeGrafter"/>
</dbReference>
<evidence type="ECO:0000313" key="5">
    <source>
        <dbReference type="Proteomes" id="UP000593567"/>
    </source>
</evidence>
<dbReference type="EMBL" id="VXIV02001187">
    <property type="protein sequence ID" value="KAF6033985.1"/>
    <property type="molecule type" value="Genomic_DNA"/>
</dbReference>
<keyword evidence="1" id="KW-0677">Repeat</keyword>
<dbReference type="Pfam" id="PF12738">
    <property type="entry name" value="PTCB-BRCT"/>
    <property type="match status" value="2"/>
</dbReference>
<dbReference type="FunFam" id="3.40.50.10190:FF:000010">
    <property type="entry name" value="DNA topoisomerase II binding protein 1"/>
    <property type="match status" value="1"/>
</dbReference>
<dbReference type="PANTHER" id="PTHR13561:SF20">
    <property type="entry name" value="DNA TOPOISOMERASE 2-BINDING PROTEIN 1"/>
    <property type="match status" value="1"/>
</dbReference>
<feature type="domain" description="BRCT" evidence="3">
    <location>
        <begin position="231"/>
        <end position="319"/>
    </location>
</feature>
<dbReference type="AlphaFoldDB" id="A0A7J7K717"/>